<evidence type="ECO:0000313" key="2">
    <source>
        <dbReference type="Proteomes" id="UP000654993"/>
    </source>
</evidence>
<sequence length="132" mass="15294">MNVTLSGSSPIRGPSMIIDIPVSKLSEQIQKTTEPKNKRIFSFTAEGEDRFDPQKKEEEKMKLFEEIAKYNKEFAYIGKYLRFKYDEETETSYVEVINAATDEVIVSLPPEFLIDLSARMKEIIGLYIDERL</sequence>
<reference evidence="1" key="1">
    <citation type="submission" date="2020-08" db="EMBL/GenBank/DDBJ databases">
        <authorList>
            <person name="Uke A."/>
            <person name="Chhe C."/>
            <person name="Baramee S."/>
            <person name="Kosugi A."/>
        </authorList>
    </citation>
    <scope>NUCLEOTIDE SEQUENCE</scope>
    <source>
        <strain evidence="1">DA-C8</strain>
    </source>
</reference>
<dbReference type="AlphaFoldDB" id="A0A916QHN3"/>
<dbReference type="InterPro" id="IPR005186">
    <property type="entry name" value="FlaG"/>
</dbReference>
<dbReference type="PANTHER" id="PTHR37166">
    <property type="entry name" value="PROTEIN FLAG"/>
    <property type="match status" value="1"/>
</dbReference>
<keyword evidence="2" id="KW-1185">Reference proteome</keyword>
<dbReference type="Pfam" id="PF03646">
    <property type="entry name" value="FlaG"/>
    <property type="match status" value="1"/>
</dbReference>
<evidence type="ECO:0000313" key="1">
    <source>
        <dbReference type="EMBL" id="GFR39153.1"/>
    </source>
</evidence>
<dbReference type="EMBL" id="BMAQ01000035">
    <property type="protein sequence ID" value="GFR39153.1"/>
    <property type="molecule type" value="Genomic_DNA"/>
</dbReference>
<evidence type="ECO:0008006" key="3">
    <source>
        <dbReference type="Google" id="ProtNLM"/>
    </source>
</evidence>
<dbReference type="RefSeq" id="WP_200967363.1">
    <property type="nucleotide sequence ID" value="NZ_BMAQ01000035.1"/>
</dbReference>
<dbReference type="SUPFAM" id="SSF160214">
    <property type="entry name" value="FlaG-like"/>
    <property type="match status" value="1"/>
</dbReference>
<comment type="caution">
    <text evidence="1">The sequence shown here is derived from an EMBL/GenBank/DDBJ whole genome shotgun (WGS) entry which is preliminary data.</text>
</comment>
<dbReference type="PANTHER" id="PTHR37166:SF1">
    <property type="entry name" value="PROTEIN FLAG"/>
    <property type="match status" value="1"/>
</dbReference>
<dbReference type="Proteomes" id="UP000654993">
    <property type="component" value="Unassembled WGS sequence"/>
</dbReference>
<dbReference type="Gene3D" id="3.30.160.170">
    <property type="entry name" value="FlaG-like"/>
    <property type="match status" value="1"/>
</dbReference>
<gene>
    <name evidence="1" type="ORF">PRECH8_24490</name>
</gene>
<name>A0A916QHN3_9BACL</name>
<organism evidence="1 2">
    <name type="scientific">Insulibacter thermoxylanivorax</name>
    <dbReference type="NCBI Taxonomy" id="2749268"/>
    <lineage>
        <taxon>Bacteria</taxon>
        <taxon>Bacillati</taxon>
        <taxon>Bacillota</taxon>
        <taxon>Bacilli</taxon>
        <taxon>Bacillales</taxon>
        <taxon>Paenibacillaceae</taxon>
        <taxon>Insulibacter</taxon>
    </lineage>
</organism>
<reference evidence="1" key="2">
    <citation type="journal article" date="2021" name="Data Brief">
        <title>Draft genome sequence data of the facultative, thermophilic, xylanolytic bacterium Paenibacillus sp. strain DA-C8.</title>
        <authorList>
            <person name="Chhe C."/>
            <person name="Uke A."/>
            <person name="Baramee S."/>
            <person name="Ungkulpasvich U."/>
            <person name="Tachaapaikoon C."/>
            <person name="Pason P."/>
            <person name="Waeonukul R."/>
            <person name="Ratanakhanokchai K."/>
            <person name="Kosugi A."/>
        </authorList>
    </citation>
    <scope>NUCLEOTIDE SEQUENCE</scope>
    <source>
        <strain evidence="1">DA-C8</strain>
    </source>
</reference>
<accession>A0A916QHN3</accession>
<protein>
    <recommendedName>
        <fullName evidence="3">Flagellar protein FlaG</fullName>
    </recommendedName>
</protein>
<proteinExistence type="predicted"/>
<dbReference type="InterPro" id="IPR035924">
    <property type="entry name" value="FlaG-like_sf"/>
</dbReference>